<keyword evidence="5" id="KW-0808">Transferase</keyword>
<dbReference type="GO" id="GO:0008270">
    <property type="term" value="F:zinc ion binding"/>
    <property type="evidence" value="ECO:0007669"/>
    <property type="project" value="UniProtKB-KW"/>
</dbReference>
<keyword evidence="7 10" id="KW-0863">Zinc-finger</keyword>
<evidence type="ECO:0000259" key="11">
    <source>
        <dbReference type="PROSITE" id="PS51081"/>
    </source>
</evidence>
<dbReference type="UniPathway" id="UPA00143"/>
<dbReference type="GO" id="GO:0016567">
    <property type="term" value="P:protein ubiquitination"/>
    <property type="evidence" value="ECO:0007669"/>
    <property type="project" value="UniProtKB-UniPathway"/>
</dbReference>
<evidence type="ECO:0000313" key="13">
    <source>
        <dbReference type="EMBL" id="RVX06219.1"/>
    </source>
</evidence>
<dbReference type="InterPro" id="IPR018121">
    <property type="entry name" value="7-in-absentia-prot_TRAF-dom"/>
</dbReference>
<dbReference type="InterPro" id="IPR049548">
    <property type="entry name" value="Sina-like_RING"/>
</dbReference>
<evidence type="ECO:0000256" key="9">
    <source>
        <dbReference type="ARBA" id="ARBA00022833"/>
    </source>
</evidence>
<protein>
    <recommendedName>
        <fullName evidence="4">RING-type E3 ubiquitin transferase</fullName>
        <ecNumber evidence="4">2.3.2.27</ecNumber>
    </recommendedName>
</protein>
<accession>A0A438JB79</accession>
<comment type="similarity">
    <text evidence="3">Belongs to the SINA (Seven in absentia) family.</text>
</comment>
<evidence type="ECO:0000256" key="1">
    <source>
        <dbReference type="ARBA" id="ARBA00000900"/>
    </source>
</evidence>
<keyword evidence="9" id="KW-0862">Zinc</keyword>
<dbReference type="Pfam" id="PF21362">
    <property type="entry name" value="Sina_RING"/>
    <property type="match status" value="1"/>
</dbReference>
<dbReference type="AlphaFoldDB" id="A0A438JB79"/>
<dbReference type="InterPro" id="IPR013083">
    <property type="entry name" value="Znf_RING/FYVE/PHD"/>
</dbReference>
<evidence type="ECO:0000313" key="12">
    <source>
        <dbReference type="EMBL" id="RVW44637.1"/>
    </source>
</evidence>
<dbReference type="EMBL" id="QGNW01001346">
    <property type="protein sequence ID" value="RVW44637.1"/>
    <property type="molecule type" value="Genomic_DNA"/>
</dbReference>
<evidence type="ECO:0000256" key="2">
    <source>
        <dbReference type="ARBA" id="ARBA00004906"/>
    </source>
</evidence>
<name>A0A438JB79_VITVI</name>
<dbReference type="PROSITE" id="PS51081">
    <property type="entry name" value="ZF_SIAH"/>
    <property type="match status" value="1"/>
</dbReference>
<evidence type="ECO:0000256" key="5">
    <source>
        <dbReference type="ARBA" id="ARBA00022679"/>
    </source>
</evidence>
<evidence type="ECO:0000256" key="3">
    <source>
        <dbReference type="ARBA" id="ARBA00009119"/>
    </source>
</evidence>
<dbReference type="GO" id="GO:0061630">
    <property type="term" value="F:ubiquitin protein ligase activity"/>
    <property type="evidence" value="ECO:0007669"/>
    <property type="project" value="UniProtKB-EC"/>
</dbReference>
<feature type="domain" description="SIAH-type" evidence="11">
    <location>
        <begin position="110"/>
        <end position="170"/>
    </location>
</feature>
<dbReference type="SUPFAM" id="SSF49599">
    <property type="entry name" value="TRAF domain-like"/>
    <property type="match status" value="1"/>
</dbReference>
<dbReference type="GO" id="GO:0005737">
    <property type="term" value="C:cytoplasm"/>
    <property type="evidence" value="ECO:0007669"/>
    <property type="project" value="InterPro"/>
</dbReference>
<organism evidence="13 14">
    <name type="scientific">Vitis vinifera</name>
    <name type="common">Grape</name>
    <dbReference type="NCBI Taxonomy" id="29760"/>
    <lineage>
        <taxon>Eukaryota</taxon>
        <taxon>Viridiplantae</taxon>
        <taxon>Streptophyta</taxon>
        <taxon>Embryophyta</taxon>
        <taxon>Tracheophyta</taxon>
        <taxon>Spermatophyta</taxon>
        <taxon>Magnoliopsida</taxon>
        <taxon>eudicotyledons</taxon>
        <taxon>Gunneridae</taxon>
        <taxon>Pentapetalae</taxon>
        <taxon>rosids</taxon>
        <taxon>Vitales</taxon>
        <taxon>Vitaceae</taxon>
        <taxon>Viteae</taxon>
        <taxon>Vitis</taxon>
    </lineage>
</organism>
<evidence type="ECO:0000256" key="7">
    <source>
        <dbReference type="ARBA" id="ARBA00022771"/>
    </source>
</evidence>
<dbReference type="InterPro" id="IPR013010">
    <property type="entry name" value="Znf_SIAH"/>
</dbReference>
<evidence type="ECO:0000256" key="8">
    <source>
        <dbReference type="ARBA" id="ARBA00022786"/>
    </source>
</evidence>
<evidence type="ECO:0000256" key="10">
    <source>
        <dbReference type="PROSITE-ProRule" id="PRU00455"/>
    </source>
</evidence>
<reference evidence="13 14" key="1">
    <citation type="journal article" date="2018" name="PLoS Genet.">
        <title>Population sequencing reveals clonal diversity and ancestral inbreeding in the grapevine cultivar Chardonnay.</title>
        <authorList>
            <person name="Roach M.J."/>
            <person name="Johnson D.L."/>
            <person name="Bohlmann J."/>
            <person name="van Vuuren H.J."/>
            <person name="Jones S.J."/>
            <person name="Pretorius I.S."/>
            <person name="Schmidt S.A."/>
            <person name="Borneman A.R."/>
        </authorList>
    </citation>
    <scope>NUCLEOTIDE SEQUENCE [LARGE SCALE GENOMIC DNA]</scope>
    <source>
        <strain evidence="14">cv. Chardonnay</strain>
        <strain evidence="13">I10V1</strain>
        <tissue evidence="13">Leaf</tissue>
    </source>
</reference>
<evidence type="ECO:0000256" key="4">
    <source>
        <dbReference type="ARBA" id="ARBA00012483"/>
    </source>
</evidence>
<comment type="pathway">
    <text evidence="2">Protein modification; protein ubiquitination.</text>
</comment>
<gene>
    <name evidence="13" type="primary">DIS1_1</name>
    <name evidence="12" type="synonym">DIS1_3</name>
    <name evidence="13" type="ORF">CK203_027455</name>
    <name evidence="12" type="ORF">CK203_086912</name>
</gene>
<keyword evidence="8" id="KW-0833">Ubl conjugation pathway</keyword>
<dbReference type="Pfam" id="PF03145">
    <property type="entry name" value="Sina_TRAF"/>
    <property type="match status" value="1"/>
</dbReference>
<dbReference type="EMBL" id="QGNW01000052">
    <property type="protein sequence ID" value="RVX06219.1"/>
    <property type="molecule type" value="Genomic_DNA"/>
</dbReference>
<keyword evidence="6" id="KW-0479">Metal-binding</keyword>
<dbReference type="Pfam" id="PF21361">
    <property type="entry name" value="Sina_ZnF"/>
    <property type="match status" value="1"/>
</dbReference>
<dbReference type="PANTHER" id="PTHR10315:SF111">
    <property type="entry name" value="E3 UBIQUITIN-PROTEIN LIGASE DIS1"/>
    <property type="match status" value="1"/>
</dbReference>
<dbReference type="PANTHER" id="PTHR10315">
    <property type="entry name" value="E3 UBIQUITIN PROTEIN LIGASE SIAH"/>
    <property type="match status" value="1"/>
</dbReference>
<dbReference type="InterPro" id="IPR008974">
    <property type="entry name" value="TRAF-like"/>
</dbReference>
<dbReference type="GO" id="GO:0006511">
    <property type="term" value="P:ubiquitin-dependent protein catabolic process"/>
    <property type="evidence" value="ECO:0007669"/>
    <property type="project" value="InterPro"/>
</dbReference>
<sequence>MASGNTYSDDMWSKSEVIDPPQSEDMMEVSEHVNDPVHTTLKPNVTISSSVQELLEYPVCLNAMYYPIHQCSNDHTWCSRCKSRVHNRCLTCMHELGNIRCLVLERIVMSLELPCKYQSFGCLGTYPNYNKLKHESQCVYRPYYCPYAGPECTVISNIPYLVTHLKDDRKIDTHNGSTFIHCYVKSNPHEAKSCSYSLEVKGTGRKMIWQRVPRGIRDNHRKVPGYNYLKHV</sequence>
<dbReference type="InterPro" id="IPR052088">
    <property type="entry name" value="E3_ubiquitin-ligase_SINA"/>
</dbReference>
<dbReference type="FunFam" id="3.30.40.10:FF:000041">
    <property type="entry name" value="E3 ubiquitin-protein ligase SINAT3"/>
    <property type="match status" value="1"/>
</dbReference>
<dbReference type="Gene3D" id="3.30.40.10">
    <property type="entry name" value="Zinc/RING finger domain, C3HC4 (zinc finger)"/>
    <property type="match status" value="1"/>
</dbReference>
<evidence type="ECO:0000256" key="6">
    <source>
        <dbReference type="ARBA" id="ARBA00022723"/>
    </source>
</evidence>
<evidence type="ECO:0000313" key="14">
    <source>
        <dbReference type="Proteomes" id="UP000288805"/>
    </source>
</evidence>
<dbReference type="Proteomes" id="UP000288805">
    <property type="component" value="Unassembled WGS sequence"/>
</dbReference>
<comment type="catalytic activity">
    <reaction evidence="1">
        <text>S-ubiquitinyl-[E2 ubiquitin-conjugating enzyme]-L-cysteine + [acceptor protein]-L-lysine = [E2 ubiquitin-conjugating enzyme]-L-cysteine + N(6)-ubiquitinyl-[acceptor protein]-L-lysine.</text>
        <dbReference type="EC" id="2.3.2.27"/>
    </reaction>
</comment>
<dbReference type="Gene3D" id="2.60.210.10">
    <property type="entry name" value="Apoptosis, Tumor Necrosis Factor Receptor Associated Protein 2, Chain A"/>
    <property type="match status" value="1"/>
</dbReference>
<dbReference type="EC" id="2.3.2.27" evidence="4"/>
<proteinExistence type="inferred from homology"/>
<comment type="caution">
    <text evidence="13">The sequence shown here is derived from an EMBL/GenBank/DDBJ whole genome shotgun (WGS) entry which is preliminary data.</text>
</comment>